<organism evidence="1 2">
    <name type="scientific">Scutellospora calospora</name>
    <dbReference type="NCBI Taxonomy" id="85575"/>
    <lineage>
        <taxon>Eukaryota</taxon>
        <taxon>Fungi</taxon>
        <taxon>Fungi incertae sedis</taxon>
        <taxon>Mucoromycota</taxon>
        <taxon>Glomeromycotina</taxon>
        <taxon>Glomeromycetes</taxon>
        <taxon>Diversisporales</taxon>
        <taxon>Gigasporaceae</taxon>
        <taxon>Scutellospora</taxon>
    </lineage>
</organism>
<accession>A0ACA9K6T1</accession>
<protein>
    <submittedName>
        <fullName evidence="1">265_t:CDS:1</fullName>
    </submittedName>
</protein>
<evidence type="ECO:0000313" key="2">
    <source>
        <dbReference type="Proteomes" id="UP000789860"/>
    </source>
</evidence>
<dbReference type="EMBL" id="CAJVPM010000964">
    <property type="protein sequence ID" value="CAG8456306.1"/>
    <property type="molecule type" value="Genomic_DNA"/>
</dbReference>
<feature type="non-terminal residue" evidence="1">
    <location>
        <position position="1"/>
    </location>
</feature>
<keyword evidence="2" id="KW-1185">Reference proteome</keyword>
<gene>
    <name evidence="1" type="ORF">SCALOS_LOCUS1414</name>
</gene>
<dbReference type="Proteomes" id="UP000789860">
    <property type="component" value="Unassembled WGS sequence"/>
</dbReference>
<evidence type="ECO:0000313" key="1">
    <source>
        <dbReference type="EMBL" id="CAG8456306.1"/>
    </source>
</evidence>
<name>A0ACA9K6T1_9GLOM</name>
<proteinExistence type="predicted"/>
<sequence length="478" mass="54296">SEKERHDIIFEMDMLKNSIQQNENERTQLIANIEEYKANIVKVEEHKTTIIKDAEIEKSTLMESLENLRKELIEARESAQKDLEELQQQMKSKEIYADQLKSELDTKVTELKQLSMEFDLLKKDANNSKAIEDPTLSSEDSVKLKTENEQLKKKVKDLAMSTKTTEETTQKLNTYEEKVSSYEEQIAGLKHIVQELTRENVSIAGDNKKILAEQEKLMEAHRQVENECLKLMDELERLHSESLGGQGILSLSPPAEDSYEVNGVTSVGQEDSEGETSQTGTDTSRLQSLLVEKQSQIDRLTSKHNAEIRELRQKIQELERSKKREVTSLNKDVAELESLVESKIFREADLEEEVQRERLNVKKWKEDCEDLKEQLKKIMNSNGTSLLETSTLGNGLVDGGSSPQINGTSTSNLYCEICEEVGHDIINCKVVFGSHSSASSDTAVDGSNGNHHEKPYCDNCEEHGLHWTEDCPNQDETF</sequence>
<comment type="caution">
    <text evidence="1">The sequence shown here is derived from an EMBL/GenBank/DDBJ whole genome shotgun (WGS) entry which is preliminary data.</text>
</comment>
<reference evidence="1" key="1">
    <citation type="submission" date="2021-06" db="EMBL/GenBank/DDBJ databases">
        <authorList>
            <person name="Kallberg Y."/>
            <person name="Tangrot J."/>
            <person name="Rosling A."/>
        </authorList>
    </citation>
    <scope>NUCLEOTIDE SEQUENCE</scope>
    <source>
        <strain evidence="1">AU212A</strain>
    </source>
</reference>